<keyword evidence="4" id="KW-1185">Reference proteome</keyword>
<dbReference type="PANTHER" id="PTHR38926">
    <property type="entry name" value="F-BOX DOMAIN CONTAINING PROTEIN, EXPRESSED"/>
    <property type="match status" value="1"/>
</dbReference>
<dbReference type="Proteomes" id="UP000230002">
    <property type="component" value="Unassembled WGS sequence"/>
</dbReference>
<evidence type="ECO:0000259" key="2">
    <source>
        <dbReference type="Pfam" id="PF12937"/>
    </source>
</evidence>
<dbReference type="AlphaFoldDB" id="A0A2G8RUQ7"/>
<evidence type="ECO:0000313" key="4">
    <source>
        <dbReference type="Proteomes" id="UP000230002"/>
    </source>
</evidence>
<dbReference type="Gene3D" id="1.20.1280.50">
    <property type="match status" value="1"/>
</dbReference>
<dbReference type="EMBL" id="AYKW01000056">
    <property type="protein sequence ID" value="PIL25214.1"/>
    <property type="molecule type" value="Genomic_DNA"/>
</dbReference>
<dbReference type="OrthoDB" id="3264373at2759"/>
<comment type="caution">
    <text evidence="3">The sequence shown here is derived from an EMBL/GenBank/DDBJ whole genome shotgun (WGS) entry which is preliminary data.</text>
</comment>
<evidence type="ECO:0000256" key="1">
    <source>
        <dbReference type="SAM" id="MobiDB-lite"/>
    </source>
</evidence>
<accession>A0A2G8RUQ7</accession>
<organism evidence="3 4">
    <name type="scientific">Ganoderma sinense ZZ0214-1</name>
    <dbReference type="NCBI Taxonomy" id="1077348"/>
    <lineage>
        <taxon>Eukaryota</taxon>
        <taxon>Fungi</taxon>
        <taxon>Dikarya</taxon>
        <taxon>Basidiomycota</taxon>
        <taxon>Agaricomycotina</taxon>
        <taxon>Agaricomycetes</taxon>
        <taxon>Polyporales</taxon>
        <taxon>Polyporaceae</taxon>
        <taxon>Ganoderma</taxon>
    </lineage>
</organism>
<gene>
    <name evidence="3" type="ORF">GSI_13103</name>
</gene>
<dbReference type="PANTHER" id="PTHR38926:SF72">
    <property type="entry name" value="IM:7136021-RELATED"/>
    <property type="match status" value="1"/>
</dbReference>
<protein>
    <recommendedName>
        <fullName evidence="2">F-box domain-containing protein</fullName>
    </recommendedName>
</protein>
<feature type="compositionally biased region" description="Basic and acidic residues" evidence="1">
    <location>
        <begin position="477"/>
        <end position="494"/>
    </location>
</feature>
<feature type="domain" description="F-box" evidence="2">
    <location>
        <begin position="47"/>
        <end position="111"/>
    </location>
</feature>
<reference evidence="3 4" key="1">
    <citation type="journal article" date="2015" name="Sci. Rep.">
        <title>Chromosome-level genome map provides insights into diverse defense mechanisms in the medicinal fungus Ganoderma sinense.</title>
        <authorList>
            <person name="Zhu Y."/>
            <person name="Xu J."/>
            <person name="Sun C."/>
            <person name="Zhou S."/>
            <person name="Xu H."/>
            <person name="Nelson D.R."/>
            <person name="Qian J."/>
            <person name="Song J."/>
            <person name="Luo H."/>
            <person name="Xiang L."/>
            <person name="Li Y."/>
            <person name="Xu Z."/>
            <person name="Ji A."/>
            <person name="Wang L."/>
            <person name="Lu S."/>
            <person name="Hayward A."/>
            <person name="Sun W."/>
            <person name="Li X."/>
            <person name="Schwartz D.C."/>
            <person name="Wang Y."/>
            <person name="Chen S."/>
        </authorList>
    </citation>
    <scope>NUCLEOTIDE SEQUENCE [LARGE SCALE GENOMIC DNA]</scope>
    <source>
        <strain evidence="3 4">ZZ0214-1</strain>
    </source>
</reference>
<sequence>MTLRVQRNACPDLDVAAHARKQLESEVAKHVDAIIDLKGRINAMAPISKLPPELLSAIFTEVAITHYTGRPPRSCCGATLLPYKWITLTHVCHSWRAVALNTPRLWSRIVLTRPDVTREVLARSKKAPLWVTANMSFMDEPQKSLLDAIMRESSRVKELSIAGPARILENLYPRWTGEAPLLESLSLSDNNVFDFDPVSMPSIHVGRPSFPVVFQGVTPNLRNLNIHHVSIRWDNPLFCSTLTSLTVISRYDNSLRSGNFGQLLLALETMTALESLELNESIPRLGEDLAGISTPLRRVTLPNLRKLSLVSDAVNCANLLNFVTLPPTARLLVTGHAEAGVDELVGFFTAHLTRAPPLLSARLAPTHSAQVVVRGWWTFVAGDLAQNRRSVPPAPDTELIIDAFPHARAVQHVMACAPALARVRRLEIQPLFSAIAWDWRALFAHTPALRVLSISGHAEAGGFIAALSQGQPAPAPRDSEDGEQRRGEGEGTERGKVLLPELHTLRMADVRFGCWHPEHEAAYLEEMVDWLIARCNEGAPIATLTLQNCVNAGADDVERLREVVADVVWDGLEIWEEDDEAAEQEMLDEMYDVYGDDEADLWPIFPAPDWDDVPDYGYEEDEFELQWMIPF</sequence>
<proteinExistence type="predicted"/>
<dbReference type="Pfam" id="PF12937">
    <property type="entry name" value="F-box-like"/>
    <property type="match status" value="1"/>
</dbReference>
<dbReference type="STRING" id="1077348.A0A2G8RUQ7"/>
<evidence type="ECO:0000313" key="3">
    <source>
        <dbReference type="EMBL" id="PIL25214.1"/>
    </source>
</evidence>
<dbReference type="InterPro" id="IPR032675">
    <property type="entry name" value="LRR_dom_sf"/>
</dbReference>
<dbReference type="SUPFAM" id="SSF52047">
    <property type="entry name" value="RNI-like"/>
    <property type="match status" value="1"/>
</dbReference>
<dbReference type="Gene3D" id="3.80.10.10">
    <property type="entry name" value="Ribonuclease Inhibitor"/>
    <property type="match status" value="1"/>
</dbReference>
<dbReference type="InterPro" id="IPR001810">
    <property type="entry name" value="F-box_dom"/>
</dbReference>
<name>A0A2G8RUQ7_9APHY</name>
<feature type="region of interest" description="Disordered" evidence="1">
    <location>
        <begin position="468"/>
        <end position="494"/>
    </location>
</feature>